<dbReference type="SFLD" id="SFLDG00002">
    <property type="entry name" value="C1.7:_P-type_atpase_like"/>
    <property type="match status" value="1"/>
</dbReference>
<proteinExistence type="inferred from homology"/>
<dbReference type="SUPFAM" id="SSF81660">
    <property type="entry name" value="Metal cation-transporting ATPase, ATP-binding domain N"/>
    <property type="match status" value="1"/>
</dbReference>
<dbReference type="EC" id="7.2.2.10" evidence="14"/>
<evidence type="ECO:0000256" key="8">
    <source>
        <dbReference type="ARBA" id="ARBA00022840"/>
    </source>
</evidence>
<feature type="transmembrane region" description="Helical" evidence="14">
    <location>
        <begin position="826"/>
        <end position="846"/>
    </location>
</feature>
<evidence type="ECO:0000256" key="3">
    <source>
        <dbReference type="ARBA" id="ARBA00022568"/>
    </source>
</evidence>
<dbReference type="GO" id="GO:0005388">
    <property type="term" value="F:P-type calcium transporter activity"/>
    <property type="evidence" value="ECO:0007669"/>
    <property type="project" value="UniProtKB-EC"/>
</dbReference>
<dbReference type="InterPro" id="IPR001757">
    <property type="entry name" value="P_typ_ATPase"/>
</dbReference>
<dbReference type="SFLD" id="SFLDS00003">
    <property type="entry name" value="Haloacid_Dehalogenase"/>
    <property type="match status" value="1"/>
</dbReference>
<keyword evidence="4 14" id="KW-0812">Transmembrane</keyword>
<dbReference type="InterPro" id="IPR059000">
    <property type="entry name" value="ATPase_P-type_domA"/>
</dbReference>
<evidence type="ECO:0000256" key="13">
    <source>
        <dbReference type="ARBA" id="ARBA00023136"/>
    </source>
</evidence>
<evidence type="ECO:0000256" key="14">
    <source>
        <dbReference type="RuleBase" id="RU361146"/>
    </source>
</evidence>
<dbReference type="InterPro" id="IPR008250">
    <property type="entry name" value="ATPase_P-typ_transduc_dom_A_sf"/>
</dbReference>
<evidence type="ECO:0000256" key="15">
    <source>
        <dbReference type="SAM" id="MobiDB-lite"/>
    </source>
</evidence>
<evidence type="ECO:0000256" key="5">
    <source>
        <dbReference type="ARBA" id="ARBA00022723"/>
    </source>
</evidence>
<evidence type="ECO:0000256" key="9">
    <source>
        <dbReference type="ARBA" id="ARBA00022842"/>
    </source>
</evidence>
<evidence type="ECO:0000259" key="16">
    <source>
        <dbReference type="SMART" id="SM00831"/>
    </source>
</evidence>
<dbReference type="Gene3D" id="2.70.150.10">
    <property type="entry name" value="Calcium-transporting ATPase, cytoplasmic transduction domain A"/>
    <property type="match status" value="1"/>
</dbReference>
<dbReference type="AlphaFoldDB" id="A0A146K1D5"/>
<dbReference type="PANTHER" id="PTHR24093">
    <property type="entry name" value="CATION TRANSPORTING ATPASE"/>
    <property type="match status" value="1"/>
</dbReference>
<evidence type="ECO:0000256" key="11">
    <source>
        <dbReference type="ARBA" id="ARBA00022989"/>
    </source>
</evidence>
<dbReference type="InterPro" id="IPR036412">
    <property type="entry name" value="HAD-like_sf"/>
</dbReference>
<dbReference type="Pfam" id="PF00690">
    <property type="entry name" value="Cation_ATPase_N"/>
    <property type="match status" value="1"/>
</dbReference>
<dbReference type="InterPro" id="IPR044492">
    <property type="entry name" value="P_typ_ATPase_HD_dom"/>
</dbReference>
<dbReference type="PRINTS" id="PR00120">
    <property type="entry name" value="HATPASE"/>
</dbReference>
<dbReference type="Pfam" id="PF00689">
    <property type="entry name" value="Cation_ATPase_C"/>
    <property type="match status" value="1"/>
</dbReference>
<keyword evidence="6 14" id="KW-0547">Nucleotide-binding</keyword>
<dbReference type="PANTHER" id="PTHR24093:SF369">
    <property type="entry name" value="CALCIUM-TRANSPORTING ATPASE"/>
    <property type="match status" value="1"/>
</dbReference>
<feature type="transmembrane region" description="Helical" evidence="14">
    <location>
        <begin position="906"/>
        <end position="926"/>
    </location>
</feature>
<dbReference type="GO" id="GO:0005886">
    <property type="term" value="C:plasma membrane"/>
    <property type="evidence" value="ECO:0007669"/>
    <property type="project" value="TreeGrafter"/>
</dbReference>
<dbReference type="Gene3D" id="3.40.50.1000">
    <property type="entry name" value="HAD superfamily/HAD-like"/>
    <property type="match status" value="1"/>
</dbReference>
<comment type="function">
    <text evidence="14">Catalyzes the hydrolysis of ATP coupled with the transport of calcium.</text>
</comment>
<dbReference type="EMBL" id="GDID01005886">
    <property type="protein sequence ID" value="JAP90720.1"/>
    <property type="molecule type" value="Transcribed_RNA"/>
</dbReference>
<reference evidence="17" key="1">
    <citation type="submission" date="2015-07" db="EMBL/GenBank/DDBJ databases">
        <title>Adaptation to a free-living lifestyle via gene acquisitions in the diplomonad Trepomonas sp. PC1.</title>
        <authorList>
            <person name="Xu F."/>
            <person name="Jerlstrom-Hultqvist J."/>
            <person name="Kolisko M."/>
            <person name="Simpson A.G.B."/>
            <person name="Roger A.J."/>
            <person name="Svard S.G."/>
            <person name="Andersson J.O."/>
        </authorList>
    </citation>
    <scope>NUCLEOTIDE SEQUENCE</scope>
    <source>
        <strain evidence="17">PC1</strain>
    </source>
</reference>
<dbReference type="InterPro" id="IPR004014">
    <property type="entry name" value="ATPase_P-typ_cation-transptr_N"/>
</dbReference>
<dbReference type="Gene3D" id="3.40.1110.10">
    <property type="entry name" value="Calcium-transporting ATPase, cytoplasmic domain N"/>
    <property type="match status" value="1"/>
</dbReference>
<comment type="similarity">
    <text evidence="14">Belongs to the cation transport ATPase (P-type) (TC 3.A.3) family.</text>
</comment>
<evidence type="ECO:0000256" key="1">
    <source>
        <dbReference type="ARBA" id="ARBA00004127"/>
    </source>
</evidence>
<feature type="transmembrane region" description="Helical" evidence="14">
    <location>
        <begin position="753"/>
        <end position="775"/>
    </location>
</feature>
<dbReference type="Pfam" id="PF13246">
    <property type="entry name" value="Cation_ATPase"/>
    <property type="match status" value="1"/>
</dbReference>
<comment type="subcellular location">
    <subcellularLocation>
        <location evidence="1">Endomembrane system</location>
        <topology evidence="1">Multi-pass membrane protein</topology>
    </subcellularLocation>
    <subcellularLocation>
        <location evidence="14">Membrane</location>
        <topology evidence="14">Multi-pass membrane protein</topology>
    </subcellularLocation>
</comment>
<dbReference type="SUPFAM" id="SSF81665">
    <property type="entry name" value="Calcium ATPase, transmembrane domain M"/>
    <property type="match status" value="1"/>
</dbReference>
<dbReference type="GO" id="GO:0016887">
    <property type="term" value="F:ATP hydrolysis activity"/>
    <property type="evidence" value="ECO:0007669"/>
    <property type="project" value="InterPro"/>
</dbReference>
<dbReference type="InterPro" id="IPR018303">
    <property type="entry name" value="ATPase_P-typ_P_site"/>
</dbReference>
<dbReference type="Pfam" id="PF00122">
    <property type="entry name" value="E1-E2_ATPase"/>
    <property type="match status" value="1"/>
</dbReference>
<evidence type="ECO:0000256" key="6">
    <source>
        <dbReference type="ARBA" id="ARBA00022741"/>
    </source>
</evidence>
<dbReference type="InterPro" id="IPR023298">
    <property type="entry name" value="ATPase_P-typ_TM_dom_sf"/>
</dbReference>
<evidence type="ECO:0000256" key="12">
    <source>
        <dbReference type="ARBA" id="ARBA00023065"/>
    </source>
</evidence>
<feature type="transmembrane region" description="Helical" evidence="14">
    <location>
        <begin position="311"/>
        <end position="340"/>
    </location>
</feature>
<feature type="region of interest" description="Disordered" evidence="15">
    <location>
        <begin position="1003"/>
        <end position="1025"/>
    </location>
</feature>
<keyword evidence="9" id="KW-0460">Magnesium</keyword>
<dbReference type="InterPro" id="IPR006068">
    <property type="entry name" value="ATPase_P-typ_cation-transptr_C"/>
</dbReference>
<evidence type="ECO:0000256" key="2">
    <source>
        <dbReference type="ARBA" id="ARBA00022448"/>
    </source>
</evidence>
<gene>
    <name evidence="17" type="ORF">TPC1_17891</name>
</gene>
<feature type="domain" description="Cation-transporting P-type ATPase N-terminal" evidence="16">
    <location>
        <begin position="36"/>
        <end position="111"/>
    </location>
</feature>
<dbReference type="Gene3D" id="1.20.1110.10">
    <property type="entry name" value="Calcium-transporting ATPase, transmembrane domain"/>
    <property type="match status" value="1"/>
</dbReference>
<keyword evidence="3 14" id="KW-0109">Calcium transport</keyword>
<dbReference type="PRINTS" id="PR00119">
    <property type="entry name" value="CATATPASE"/>
</dbReference>
<dbReference type="FunFam" id="3.40.50.1000:FF:000193">
    <property type="entry name" value="Plasma membrane calcium-transporting ATPase 2"/>
    <property type="match status" value="1"/>
</dbReference>
<keyword evidence="13 14" id="KW-0472">Membrane</keyword>
<feature type="transmembrane region" description="Helical" evidence="14">
    <location>
        <begin position="781"/>
        <end position="801"/>
    </location>
</feature>
<keyword evidence="7 14" id="KW-0106">Calcium</keyword>
<dbReference type="GO" id="GO:0005524">
    <property type="term" value="F:ATP binding"/>
    <property type="evidence" value="ECO:0007669"/>
    <property type="project" value="UniProtKB-KW"/>
</dbReference>
<evidence type="ECO:0000256" key="7">
    <source>
        <dbReference type="ARBA" id="ARBA00022837"/>
    </source>
</evidence>
<feature type="transmembrane region" description="Helical" evidence="14">
    <location>
        <begin position="277"/>
        <end position="299"/>
    </location>
</feature>
<dbReference type="NCBIfam" id="TIGR01494">
    <property type="entry name" value="ATPase_P-type"/>
    <property type="match status" value="2"/>
</dbReference>
<dbReference type="InterPro" id="IPR006408">
    <property type="entry name" value="P-type_ATPase_IIB"/>
</dbReference>
<protein>
    <recommendedName>
        <fullName evidence="14">Calcium-transporting ATPase</fullName>
        <ecNumber evidence="14">7.2.2.10</ecNumber>
    </recommendedName>
</protein>
<dbReference type="SUPFAM" id="SSF81653">
    <property type="entry name" value="Calcium ATPase, transduction domain A"/>
    <property type="match status" value="1"/>
</dbReference>
<feature type="transmembrane region" description="Helical" evidence="14">
    <location>
        <begin position="121"/>
        <end position="140"/>
    </location>
</feature>
<dbReference type="GO" id="GO:0046872">
    <property type="term" value="F:metal ion binding"/>
    <property type="evidence" value="ECO:0007669"/>
    <property type="project" value="UniProtKB-KW"/>
</dbReference>
<keyword evidence="2 14" id="KW-0813">Transport</keyword>
<accession>A0A146K1D5</accession>
<dbReference type="PROSITE" id="PS00154">
    <property type="entry name" value="ATPASE_E1_E2"/>
    <property type="match status" value="1"/>
</dbReference>
<keyword evidence="5" id="KW-0479">Metal-binding</keyword>
<sequence>MKKTQNIPLLDRTDVPSGDYPFTADELKQLMKGERLASQLDSYPDLVNQLLSSKLNGLTGGKVLKSREYFGKNKVEPPPPTPFYKLVLSALNDLTMIILMIAALVSIVLGTTVQNPADMEWIDGVAILVAVVVVVSIGSFNDYSKEKQFRQLNAAKNDKLIKVIRDGEQRQVSIYDVVVGDIVILETGDQIPADGVLIQSADMKVDESGMTGESDEVKKSSKNPFLIGSCLVTSGSGREIVIAVGGNSIAGEIQMTLQEDEEATPLQGKLDDLAKQISIMGVVAAALVFVVLIIKFFAAGKQSDGKNFIEWVKYFMLAVSLIVCAVPEGLPLAVTISLAYSMKQMIKDQCLVRKLESCETMGSVSQICTDKTGTLTLNQMRVKRAQFGTKIFEMGQMQEVTQPQRIAFNLISSICSTANLENTTNTGLKNVQTTQVNVVGNKTEGALLLLGKDFGINYKEMRENLIVGDNAEGCIVSKIDFSSERKRMSTIIDAQAYGLKYRDLKCEGKYLILCKGASEIMLQRCSKIIDESGQVVPMNIQAQILQNIESFAKGSLRTLILAYKEENVLPDNREDVEHDLVFVCMVGIMDPLRDGVPDAIDKCTHAGITVRMVTGDNILTAIAISKDAHIIPMNASEQDLKKMAITGPDFAKLSDEEAMNLIPTLRCMARSSPKDKYRMVCLLKQQNLVVAATGDGSNDAPQLKAANVGLAMGIAGTEVAKEASDIIIMNDNFCTIVRAIEWGRTVTANIRKFLQFQLTVNVVALIIAFLGAAVLDESPLTAIQLLYVNLIMDSLGSLALATEGPTKNVLDAMPIHKSASLLTPSMMRNILIVSLYQLVVILVMMFSTGNSLVGVPQFLSEELKMAYRYTCVYNFFIYVQLVNMFNSRRIGNELNVFAGIFKSSMFWIVIVATTLVQLCIMLLPGISDVFRVFNCGENALRQCELPEGKTIGKISSYSWVITLLFSVGTLAIHFVGRLLKLKGEFAVTEKRIAKDMERIRKREQLKQEADKKNKEKEAMKKQAKI</sequence>
<evidence type="ECO:0000256" key="4">
    <source>
        <dbReference type="ARBA" id="ARBA00022692"/>
    </source>
</evidence>
<dbReference type="SMART" id="SM00831">
    <property type="entry name" value="Cation_ATPase_N"/>
    <property type="match status" value="1"/>
</dbReference>
<keyword evidence="11 14" id="KW-1133">Transmembrane helix</keyword>
<dbReference type="SFLD" id="SFLDF00027">
    <property type="entry name" value="p-type_atpase"/>
    <property type="match status" value="1"/>
</dbReference>
<feature type="transmembrane region" description="Helical" evidence="14">
    <location>
        <begin position="86"/>
        <end position="109"/>
    </location>
</feature>
<keyword evidence="10" id="KW-1278">Translocase</keyword>
<dbReference type="InterPro" id="IPR023214">
    <property type="entry name" value="HAD_sf"/>
</dbReference>
<keyword evidence="12 14" id="KW-0406">Ion transport</keyword>
<dbReference type="SUPFAM" id="SSF56784">
    <property type="entry name" value="HAD-like"/>
    <property type="match status" value="1"/>
</dbReference>
<keyword evidence="8 14" id="KW-0067">ATP-binding</keyword>
<feature type="transmembrane region" description="Helical" evidence="14">
    <location>
        <begin position="866"/>
        <end position="885"/>
    </location>
</feature>
<evidence type="ECO:0000313" key="17">
    <source>
        <dbReference type="EMBL" id="JAP90720.1"/>
    </source>
</evidence>
<feature type="transmembrane region" description="Helical" evidence="14">
    <location>
        <begin position="956"/>
        <end position="975"/>
    </location>
</feature>
<dbReference type="FunFam" id="2.70.150.10:FF:000029">
    <property type="entry name" value="Calcium-transporting ATPase"/>
    <property type="match status" value="1"/>
</dbReference>
<organism evidence="17">
    <name type="scientific">Trepomonas sp. PC1</name>
    <dbReference type="NCBI Taxonomy" id="1076344"/>
    <lineage>
        <taxon>Eukaryota</taxon>
        <taxon>Metamonada</taxon>
        <taxon>Diplomonadida</taxon>
        <taxon>Hexamitidae</taxon>
        <taxon>Hexamitinae</taxon>
        <taxon>Trepomonas</taxon>
    </lineage>
</organism>
<dbReference type="InterPro" id="IPR023299">
    <property type="entry name" value="ATPase_P-typ_cyto_dom_N"/>
</dbReference>
<dbReference type="NCBIfam" id="TIGR01517">
    <property type="entry name" value="ATPase-IIB_Ca"/>
    <property type="match status" value="1"/>
</dbReference>
<dbReference type="GO" id="GO:0012505">
    <property type="term" value="C:endomembrane system"/>
    <property type="evidence" value="ECO:0007669"/>
    <property type="project" value="UniProtKB-SubCell"/>
</dbReference>
<name>A0A146K1D5_9EUKA</name>
<comment type="catalytic activity">
    <reaction evidence="14">
        <text>Ca(2+)(in) + ATP + H2O = Ca(2+)(out) + ADP + phosphate + H(+)</text>
        <dbReference type="Rhea" id="RHEA:18105"/>
        <dbReference type="ChEBI" id="CHEBI:15377"/>
        <dbReference type="ChEBI" id="CHEBI:15378"/>
        <dbReference type="ChEBI" id="CHEBI:29108"/>
        <dbReference type="ChEBI" id="CHEBI:30616"/>
        <dbReference type="ChEBI" id="CHEBI:43474"/>
        <dbReference type="ChEBI" id="CHEBI:456216"/>
        <dbReference type="EC" id="7.2.2.10"/>
    </reaction>
</comment>
<evidence type="ECO:0000256" key="10">
    <source>
        <dbReference type="ARBA" id="ARBA00022967"/>
    </source>
</evidence>